<name>A0A200R0X8_MACCD</name>
<accession>A0A200R0X8</accession>
<evidence type="ECO:0000313" key="7">
    <source>
        <dbReference type="EMBL" id="OVA16328.1"/>
    </source>
</evidence>
<dbReference type="GO" id="GO:0016020">
    <property type="term" value="C:membrane"/>
    <property type="evidence" value="ECO:0007669"/>
    <property type="project" value="UniProtKB-SubCell"/>
</dbReference>
<keyword evidence="5 6" id="KW-0472">Membrane</keyword>
<comment type="similarity">
    <text evidence="2">Belongs to the major facilitator superfamily. Proton-dependent oligopeptide transporter (POT/PTR) (TC 2.A.17) family.</text>
</comment>
<protein>
    <submittedName>
        <fullName evidence="7">Proton-dependent oligopeptide transporter family</fullName>
    </submittedName>
</protein>
<proteinExistence type="inferred from homology"/>
<dbReference type="InParanoid" id="A0A200R0X8"/>
<evidence type="ECO:0000256" key="3">
    <source>
        <dbReference type="ARBA" id="ARBA00022692"/>
    </source>
</evidence>
<keyword evidence="3 6" id="KW-0812">Transmembrane</keyword>
<dbReference type="GO" id="GO:0022857">
    <property type="term" value="F:transmembrane transporter activity"/>
    <property type="evidence" value="ECO:0007669"/>
    <property type="project" value="InterPro"/>
</dbReference>
<evidence type="ECO:0000256" key="5">
    <source>
        <dbReference type="ARBA" id="ARBA00023136"/>
    </source>
</evidence>
<evidence type="ECO:0000313" key="8">
    <source>
        <dbReference type="Proteomes" id="UP000195402"/>
    </source>
</evidence>
<evidence type="ECO:0000256" key="6">
    <source>
        <dbReference type="SAM" id="Phobius"/>
    </source>
</evidence>
<dbReference type="InterPro" id="IPR036259">
    <property type="entry name" value="MFS_trans_sf"/>
</dbReference>
<reference evidence="7 8" key="1">
    <citation type="journal article" date="2017" name="Mol. Plant">
        <title>The Genome of Medicinal Plant Macleaya cordata Provides New Insights into Benzylisoquinoline Alkaloids Metabolism.</title>
        <authorList>
            <person name="Liu X."/>
            <person name="Liu Y."/>
            <person name="Huang P."/>
            <person name="Ma Y."/>
            <person name="Qing Z."/>
            <person name="Tang Q."/>
            <person name="Cao H."/>
            <person name="Cheng P."/>
            <person name="Zheng Y."/>
            <person name="Yuan Z."/>
            <person name="Zhou Y."/>
            <person name="Liu J."/>
            <person name="Tang Z."/>
            <person name="Zhuo Y."/>
            <person name="Zhang Y."/>
            <person name="Yu L."/>
            <person name="Huang J."/>
            <person name="Yang P."/>
            <person name="Peng Q."/>
            <person name="Zhang J."/>
            <person name="Jiang W."/>
            <person name="Zhang Z."/>
            <person name="Lin K."/>
            <person name="Ro D.K."/>
            <person name="Chen X."/>
            <person name="Xiong X."/>
            <person name="Shang Y."/>
            <person name="Huang S."/>
            <person name="Zeng J."/>
        </authorList>
    </citation>
    <scope>NUCLEOTIDE SEQUENCE [LARGE SCALE GENOMIC DNA]</scope>
    <source>
        <strain evidence="8">cv. BLH2017</strain>
        <tissue evidence="7">Root</tissue>
    </source>
</reference>
<dbReference type="EMBL" id="MVGT01000589">
    <property type="protein sequence ID" value="OVA16328.1"/>
    <property type="molecule type" value="Genomic_DNA"/>
</dbReference>
<dbReference type="PANTHER" id="PTHR11654">
    <property type="entry name" value="OLIGOPEPTIDE TRANSPORTER-RELATED"/>
    <property type="match status" value="1"/>
</dbReference>
<dbReference type="Proteomes" id="UP000195402">
    <property type="component" value="Unassembled WGS sequence"/>
</dbReference>
<feature type="transmembrane region" description="Helical" evidence="6">
    <location>
        <begin position="58"/>
        <end position="79"/>
    </location>
</feature>
<dbReference type="OrthoDB" id="8904098at2759"/>
<dbReference type="AlphaFoldDB" id="A0A200R0X8"/>
<feature type="transmembrane region" description="Helical" evidence="6">
    <location>
        <begin position="20"/>
        <end position="46"/>
    </location>
</feature>
<dbReference type="InterPro" id="IPR000109">
    <property type="entry name" value="POT_fam"/>
</dbReference>
<organism evidence="7 8">
    <name type="scientific">Macleaya cordata</name>
    <name type="common">Five-seeded plume-poppy</name>
    <name type="synonym">Bocconia cordata</name>
    <dbReference type="NCBI Taxonomy" id="56857"/>
    <lineage>
        <taxon>Eukaryota</taxon>
        <taxon>Viridiplantae</taxon>
        <taxon>Streptophyta</taxon>
        <taxon>Embryophyta</taxon>
        <taxon>Tracheophyta</taxon>
        <taxon>Spermatophyta</taxon>
        <taxon>Magnoliopsida</taxon>
        <taxon>Ranunculales</taxon>
        <taxon>Papaveraceae</taxon>
        <taxon>Papaveroideae</taxon>
        <taxon>Macleaya</taxon>
    </lineage>
</organism>
<sequence>MASLNFGLIDLPKEIVPMSVWWLIPQYALLGLTDVFIVVGLQEFFYDQVPDGLRCMGLSLFFSIFSLGSFLSGFLISVIEKVTSGSGSCG</sequence>
<comment type="subcellular location">
    <subcellularLocation>
        <location evidence="1">Membrane</location>
        <topology evidence="1">Multi-pass membrane protein</topology>
    </subcellularLocation>
</comment>
<dbReference type="Pfam" id="PF00854">
    <property type="entry name" value="PTR2"/>
    <property type="match status" value="1"/>
</dbReference>
<evidence type="ECO:0000256" key="4">
    <source>
        <dbReference type="ARBA" id="ARBA00022989"/>
    </source>
</evidence>
<keyword evidence="4 6" id="KW-1133">Transmembrane helix</keyword>
<evidence type="ECO:0000256" key="1">
    <source>
        <dbReference type="ARBA" id="ARBA00004141"/>
    </source>
</evidence>
<evidence type="ECO:0000256" key="2">
    <source>
        <dbReference type="ARBA" id="ARBA00005982"/>
    </source>
</evidence>
<comment type="caution">
    <text evidence="7">The sequence shown here is derived from an EMBL/GenBank/DDBJ whole genome shotgun (WGS) entry which is preliminary data.</text>
</comment>
<gene>
    <name evidence="7" type="ORF">BVC80_8975g18</name>
</gene>
<dbReference type="SUPFAM" id="SSF103473">
    <property type="entry name" value="MFS general substrate transporter"/>
    <property type="match status" value="1"/>
</dbReference>
<dbReference type="Gene3D" id="1.20.1250.20">
    <property type="entry name" value="MFS general substrate transporter like domains"/>
    <property type="match status" value="1"/>
</dbReference>
<keyword evidence="8" id="KW-1185">Reference proteome</keyword>